<feature type="compositionally biased region" description="Basic and acidic residues" evidence="2">
    <location>
        <begin position="1"/>
        <end position="19"/>
    </location>
</feature>
<dbReference type="GeneID" id="81469502"/>
<name>A0A7G9TD62_PSEMX</name>
<keyword evidence="3" id="KW-0472">Membrane</keyword>
<feature type="transmembrane region" description="Helical" evidence="3">
    <location>
        <begin position="37"/>
        <end position="56"/>
    </location>
</feature>
<feature type="coiled-coil region" evidence="1">
    <location>
        <begin position="61"/>
        <end position="92"/>
    </location>
</feature>
<dbReference type="Proteomes" id="UP000515838">
    <property type="component" value="Chromosome"/>
</dbReference>
<proteinExistence type="predicted"/>
<evidence type="ECO:0000313" key="4">
    <source>
        <dbReference type="EMBL" id="QNN78037.1"/>
    </source>
</evidence>
<dbReference type="EMBL" id="CP060731">
    <property type="protein sequence ID" value="QNN78037.1"/>
    <property type="molecule type" value="Genomic_DNA"/>
</dbReference>
<keyword evidence="3" id="KW-1133">Transmembrane helix</keyword>
<gene>
    <name evidence="4" type="ORF">IAE60_00905</name>
</gene>
<evidence type="ECO:0000313" key="5">
    <source>
        <dbReference type="Proteomes" id="UP000515838"/>
    </source>
</evidence>
<evidence type="ECO:0000256" key="2">
    <source>
        <dbReference type="SAM" id="MobiDB-lite"/>
    </source>
</evidence>
<keyword evidence="3" id="KW-0812">Transmembrane</keyword>
<evidence type="ECO:0000256" key="3">
    <source>
        <dbReference type="SAM" id="Phobius"/>
    </source>
</evidence>
<evidence type="ECO:0000256" key="1">
    <source>
        <dbReference type="SAM" id="Coils"/>
    </source>
</evidence>
<accession>A0A7G9TD62</accession>
<dbReference type="RefSeq" id="WP_187573507.1">
    <property type="nucleotide sequence ID" value="NZ_CP060731.1"/>
</dbReference>
<sequence>MERQEPSSDKDMKDVEFRPRSYRGPSHPSHSRSNEGFAWKIGVAVGVGVLAALLIFNAYERHQAQRDAEEAVRLIQQETAKLEREMQAAIRTATVPPPRPAPVIHPIPPGYRCTGGTLLYRDGNSWTQITARSNHVYCPGTSVEDCYPVTPRSVGCVAR</sequence>
<protein>
    <submittedName>
        <fullName evidence="4">Uncharacterized protein</fullName>
    </submittedName>
</protein>
<keyword evidence="1" id="KW-0175">Coiled coil</keyword>
<dbReference type="AlphaFoldDB" id="A0A7G9TD62"/>
<organism evidence="4 5">
    <name type="scientific">Pseudoxanthomonas mexicana</name>
    <dbReference type="NCBI Taxonomy" id="128785"/>
    <lineage>
        <taxon>Bacteria</taxon>
        <taxon>Pseudomonadati</taxon>
        <taxon>Pseudomonadota</taxon>
        <taxon>Gammaproteobacteria</taxon>
        <taxon>Lysobacterales</taxon>
        <taxon>Lysobacteraceae</taxon>
        <taxon>Pseudoxanthomonas</taxon>
    </lineage>
</organism>
<feature type="region of interest" description="Disordered" evidence="2">
    <location>
        <begin position="1"/>
        <end position="34"/>
    </location>
</feature>
<reference evidence="4 5" key="1">
    <citation type="submission" date="2020-08" db="EMBL/GenBank/DDBJ databases">
        <title>Streptomycin Non-resistant strain, P. mexicana.</title>
        <authorList>
            <person name="Ganesh-Kumar S."/>
            <person name="Zhe T."/>
            <person name="Yu Z."/>
            <person name="Min Y."/>
        </authorList>
    </citation>
    <scope>NUCLEOTIDE SEQUENCE [LARGE SCALE GENOMIC DNA]</scope>
    <source>
        <strain evidence="4 5">GTZY2</strain>
    </source>
</reference>